<dbReference type="Proteomes" id="UP001242480">
    <property type="component" value="Unassembled WGS sequence"/>
</dbReference>
<dbReference type="InterPro" id="IPR041920">
    <property type="entry name" value="ROS/MUCR_sf"/>
</dbReference>
<dbReference type="Gene3D" id="1.10.10.1550">
    <property type="entry name" value="ROS/MUCR transcriptional regulator protein"/>
    <property type="match status" value="1"/>
</dbReference>
<gene>
    <name evidence="2" type="ORF">QO011_006664</name>
</gene>
<dbReference type="InterPro" id="IPR008807">
    <property type="entry name" value="ROS_MUCR"/>
</dbReference>
<evidence type="ECO:0000256" key="1">
    <source>
        <dbReference type="ARBA" id="ARBA00007031"/>
    </source>
</evidence>
<reference evidence="2 3" key="1">
    <citation type="submission" date="2023-07" db="EMBL/GenBank/DDBJ databases">
        <title>Genomic Encyclopedia of Type Strains, Phase IV (KMG-IV): sequencing the most valuable type-strain genomes for metagenomic binning, comparative biology and taxonomic classification.</title>
        <authorList>
            <person name="Goeker M."/>
        </authorList>
    </citation>
    <scope>NUCLEOTIDE SEQUENCE [LARGE SCALE GENOMIC DNA]</scope>
    <source>
        <strain evidence="2 3">DSM 19619</strain>
    </source>
</reference>
<keyword evidence="3" id="KW-1185">Reference proteome</keyword>
<sequence>MRAARFLYSELASSMNVAEKPMDTPSAPTGSDDLLELTANVVAAYVSNNSISAAALTGFIGEVHAAFRKVAAGEPAPTVEAPKPAVPIKKSVMPDYIICLEDGRQFKSLKRHLRTAFDMTPAQYREKWSLPHDYPMVAPNYAAARSKLAKTMGLGQVRTAAKAKPARAPRKAKAS</sequence>
<accession>A0ABU0JH72</accession>
<protein>
    <submittedName>
        <fullName evidence="2">Transcriptional regulator</fullName>
    </submittedName>
</protein>
<evidence type="ECO:0000313" key="2">
    <source>
        <dbReference type="EMBL" id="MDQ0473628.1"/>
    </source>
</evidence>
<organism evidence="2 3">
    <name type="scientific">Labrys wisconsinensis</name>
    <dbReference type="NCBI Taxonomy" id="425677"/>
    <lineage>
        <taxon>Bacteria</taxon>
        <taxon>Pseudomonadati</taxon>
        <taxon>Pseudomonadota</taxon>
        <taxon>Alphaproteobacteria</taxon>
        <taxon>Hyphomicrobiales</taxon>
        <taxon>Xanthobacteraceae</taxon>
        <taxon>Labrys</taxon>
    </lineage>
</organism>
<evidence type="ECO:0000313" key="3">
    <source>
        <dbReference type="Proteomes" id="UP001242480"/>
    </source>
</evidence>
<comment type="similarity">
    <text evidence="1">Belongs to the ros/MucR family.</text>
</comment>
<dbReference type="EMBL" id="JAUSVX010000017">
    <property type="protein sequence ID" value="MDQ0473628.1"/>
    <property type="molecule type" value="Genomic_DNA"/>
</dbReference>
<proteinExistence type="inferred from homology"/>
<name>A0ABU0JH72_9HYPH</name>
<comment type="caution">
    <text evidence="2">The sequence shown here is derived from an EMBL/GenBank/DDBJ whole genome shotgun (WGS) entry which is preliminary data.</text>
</comment>
<dbReference type="Pfam" id="PF05443">
    <property type="entry name" value="ROS_MUCR"/>
    <property type="match status" value="1"/>
</dbReference>